<feature type="transmembrane region" description="Helical" evidence="1">
    <location>
        <begin position="87"/>
        <end position="110"/>
    </location>
</feature>
<evidence type="ECO:0000313" key="3">
    <source>
        <dbReference type="Proteomes" id="UP000241462"/>
    </source>
</evidence>
<gene>
    <name evidence="2" type="ORF">BD289DRAFT_478379</name>
</gene>
<keyword evidence="3" id="KW-1185">Reference proteome</keyword>
<evidence type="ECO:0000256" key="1">
    <source>
        <dbReference type="SAM" id="Phobius"/>
    </source>
</evidence>
<keyword evidence="1" id="KW-1133">Transmembrane helix</keyword>
<organism evidence="2 3">
    <name type="scientific">Coniella lustricola</name>
    <dbReference type="NCBI Taxonomy" id="2025994"/>
    <lineage>
        <taxon>Eukaryota</taxon>
        <taxon>Fungi</taxon>
        <taxon>Dikarya</taxon>
        <taxon>Ascomycota</taxon>
        <taxon>Pezizomycotina</taxon>
        <taxon>Sordariomycetes</taxon>
        <taxon>Sordariomycetidae</taxon>
        <taxon>Diaporthales</taxon>
        <taxon>Schizoparmaceae</taxon>
        <taxon>Coniella</taxon>
    </lineage>
</organism>
<dbReference type="Proteomes" id="UP000241462">
    <property type="component" value="Unassembled WGS sequence"/>
</dbReference>
<keyword evidence="1" id="KW-0472">Membrane</keyword>
<dbReference type="InParanoid" id="A0A2T3AM91"/>
<protein>
    <submittedName>
        <fullName evidence="2">Uncharacterized protein</fullName>
    </submittedName>
</protein>
<reference evidence="2 3" key="1">
    <citation type="journal article" date="2018" name="Mycol. Prog.">
        <title>Coniella lustricola, a new species from submerged detritus.</title>
        <authorList>
            <person name="Raudabaugh D.B."/>
            <person name="Iturriaga T."/>
            <person name="Carver A."/>
            <person name="Mondo S."/>
            <person name="Pangilinan J."/>
            <person name="Lipzen A."/>
            <person name="He G."/>
            <person name="Amirebrahimi M."/>
            <person name="Grigoriev I.V."/>
            <person name="Miller A.N."/>
        </authorList>
    </citation>
    <scope>NUCLEOTIDE SEQUENCE [LARGE SCALE GENOMIC DNA]</scope>
    <source>
        <strain evidence="2 3">B22-T-1</strain>
    </source>
</reference>
<name>A0A2T3AM91_9PEZI</name>
<sequence>METDAAYAVIAVTGYDGNTRAAIYFGGTSTLLNTIGALSVGIMTNFGIVVGGSLIAGVTNADWIVSDDEGETGIEDLWAASGIPLDVTVAVTQITISISMGLSLGTFLVYPMEWNRKRKT</sequence>
<accession>A0A2T3AM91</accession>
<dbReference type="AlphaFoldDB" id="A0A2T3AM91"/>
<proteinExistence type="predicted"/>
<evidence type="ECO:0000313" key="2">
    <source>
        <dbReference type="EMBL" id="PSS03531.1"/>
    </source>
</evidence>
<keyword evidence="1" id="KW-0812">Transmembrane</keyword>
<dbReference type="EMBL" id="KZ678374">
    <property type="protein sequence ID" value="PSS03531.1"/>
    <property type="molecule type" value="Genomic_DNA"/>
</dbReference>